<dbReference type="GO" id="GO:0009410">
    <property type="term" value="P:response to xenobiotic stimulus"/>
    <property type="evidence" value="ECO:0007669"/>
    <property type="project" value="EnsemblMetazoa"/>
</dbReference>
<dbReference type="InterPro" id="IPR011598">
    <property type="entry name" value="bHLH_dom"/>
</dbReference>
<name>A0A2A6CCI9_PRIPA</name>
<dbReference type="InterPro" id="IPR013767">
    <property type="entry name" value="PAS_fold"/>
</dbReference>
<evidence type="ECO:0000313" key="9">
    <source>
        <dbReference type="EnsemblMetazoa" id="PPA09278.1"/>
    </source>
</evidence>
<dbReference type="Gene3D" id="3.30.450.20">
    <property type="entry name" value="PAS domain"/>
    <property type="match status" value="2"/>
</dbReference>
<dbReference type="InterPro" id="IPR001067">
    <property type="entry name" value="Nuc_translocat"/>
</dbReference>
<dbReference type="Pfam" id="PF00010">
    <property type="entry name" value="HLH"/>
    <property type="match status" value="1"/>
</dbReference>
<reference evidence="10" key="1">
    <citation type="journal article" date="2008" name="Nat. Genet.">
        <title>The Pristionchus pacificus genome provides a unique perspective on nematode lifestyle and parasitism.</title>
        <authorList>
            <person name="Dieterich C."/>
            <person name="Clifton S.W."/>
            <person name="Schuster L.N."/>
            <person name="Chinwalla A."/>
            <person name="Delehaunty K."/>
            <person name="Dinkelacker I."/>
            <person name="Fulton L."/>
            <person name="Fulton R."/>
            <person name="Godfrey J."/>
            <person name="Minx P."/>
            <person name="Mitreva M."/>
            <person name="Roeseler W."/>
            <person name="Tian H."/>
            <person name="Witte H."/>
            <person name="Yang S.P."/>
            <person name="Wilson R.K."/>
            <person name="Sommer R.J."/>
        </authorList>
    </citation>
    <scope>NUCLEOTIDE SEQUENCE [LARGE SCALE GENOMIC DNA]</scope>
    <source>
        <strain evidence="10">PS312</strain>
    </source>
</reference>
<dbReference type="GO" id="GO:0000978">
    <property type="term" value="F:RNA polymerase II cis-regulatory region sequence-specific DNA binding"/>
    <property type="evidence" value="ECO:0000318"/>
    <property type="project" value="GO_Central"/>
</dbReference>
<evidence type="ECO:0000256" key="4">
    <source>
        <dbReference type="ARBA" id="ARBA00023125"/>
    </source>
</evidence>
<sequence length="449" mass="50774">MDGMDVTSMGGWDPLGSMDEDDLGIPAGKYSRIEDMNNAQNKERFARENHSEIERRRRNKMTHYINELAEMVPQCASLGRKPDKLTILRMAVSHMKSIRETSAHVGSRPTFLSDQELKHLVLEAAGGFLFVVDCQTGRLLYVSDSIDSLLHVKQEDWMGRNINELLHPDDHDKMREQLCSSESTLSRVTEQQSTSGGKKEKARVHLSCRRGFICRMRMGNVDGQDRLSTRRPIFSHGGLNYVVVHCNGYVKMTPPTAIEGSSTCLIAIARLQLTSMRDAPNGPSHFSARITPSNDFLLTFIESRCYDVLGIKNDSLLNRPWLSLSHPSDEPILRELLSHLLSEDSPTQMQSTQQVSIRLRTVSREYLKCLVCAYKLVNPYTNTIEYIVVHHQVEVDDSSHSMAPFAISREMAPPTNSMNISSSSNLPPVPPPINDWRMDGVWNNDWSFQ</sequence>
<dbReference type="GO" id="GO:0061629">
    <property type="term" value="F:RNA polymerase II-specific DNA-binding transcription factor binding"/>
    <property type="evidence" value="ECO:0007669"/>
    <property type="project" value="EnsemblMetazoa"/>
</dbReference>
<evidence type="ECO:0000313" key="10">
    <source>
        <dbReference type="Proteomes" id="UP000005239"/>
    </source>
</evidence>
<dbReference type="GO" id="GO:0008340">
    <property type="term" value="P:determination of adult lifespan"/>
    <property type="evidence" value="ECO:0007669"/>
    <property type="project" value="EnsemblMetazoa"/>
</dbReference>
<dbReference type="GO" id="GO:0034751">
    <property type="term" value="C:aryl hydrocarbon receptor complex"/>
    <property type="evidence" value="ECO:0000318"/>
    <property type="project" value="GO_Central"/>
</dbReference>
<protein>
    <recommendedName>
        <fullName evidence="7">Aryl hydrocarbon receptor nuclear translocator homolog</fullName>
    </recommendedName>
</protein>
<dbReference type="GO" id="GO:0001708">
    <property type="term" value="P:cell fate specification"/>
    <property type="evidence" value="ECO:0007669"/>
    <property type="project" value="EnsemblMetazoa"/>
</dbReference>
<evidence type="ECO:0000256" key="2">
    <source>
        <dbReference type="ARBA" id="ARBA00022737"/>
    </source>
</evidence>
<dbReference type="GO" id="GO:0045944">
    <property type="term" value="P:positive regulation of transcription by RNA polymerase II"/>
    <property type="evidence" value="ECO:0007669"/>
    <property type="project" value="EnsemblMetazoa"/>
</dbReference>
<proteinExistence type="predicted"/>
<keyword evidence="4" id="KW-0238">DNA-binding</keyword>
<feature type="region of interest" description="Disordered" evidence="8">
    <location>
        <begin position="30"/>
        <end position="53"/>
    </location>
</feature>
<organism evidence="9 10">
    <name type="scientific">Pristionchus pacificus</name>
    <name type="common">Parasitic nematode worm</name>
    <dbReference type="NCBI Taxonomy" id="54126"/>
    <lineage>
        <taxon>Eukaryota</taxon>
        <taxon>Metazoa</taxon>
        <taxon>Ecdysozoa</taxon>
        <taxon>Nematoda</taxon>
        <taxon>Chromadorea</taxon>
        <taxon>Rhabditida</taxon>
        <taxon>Rhabditina</taxon>
        <taxon>Diplogasteromorpha</taxon>
        <taxon>Diplogasteroidea</taxon>
        <taxon>Neodiplogasteridae</taxon>
        <taxon>Pristionchus</taxon>
    </lineage>
</organism>
<evidence type="ECO:0000256" key="3">
    <source>
        <dbReference type="ARBA" id="ARBA00023015"/>
    </source>
</evidence>
<dbReference type="GO" id="GO:0035176">
    <property type="term" value="P:social behavior"/>
    <property type="evidence" value="ECO:0007669"/>
    <property type="project" value="EnsemblMetazoa"/>
</dbReference>
<dbReference type="EnsemblMetazoa" id="PPA09278.1">
    <property type="protein sequence ID" value="PPA09278.1"/>
    <property type="gene ID" value="WBGene00098832"/>
</dbReference>
<dbReference type="FunFam" id="4.10.280.10:FF:000011">
    <property type="entry name" value="Aryl hydrocarbon receptor nuclear translocator 2"/>
    <property type="match status" value="1"/>
</dbReference>
<dbReference type="CDD" id="cd00130">
    <property type="entry name" value="PAS"/>
    <property type="match status" value="2"/>
</dbReference>
<dbReference type="Pfam" id="PF00989">
    <property type="entry name" value="PAS"/>
    <property type="match status" value="1"/>
</dbReference>
<gene>
    <name evidence="9" type="primary">WBGene00098832</name>
</gene>
<dbReference type="SMART" id="SM00091">
    <property type="entry name" value="PAS"/>
    <property type="match status" value="2"/>
</dbReference>
<dbReference type="InterPro" id="IPR035965">
    <property type="entry name" value="PAS-like_dom_sf"/>
</dbReference>
<dbReference type="GO" id="GO:0101031">
    <property type="term" value="C:protein folding chaperone complex"/>
    <property type="evidence" value="ECO:0007669"/>
    <property type="project" value="EnsemblMetazoa"/>
</dbReference>
<dbReference type="AlphaFoldDB" id="A0A2A6CCI9"/>
<dbReference type="GO" id="GO:0006357">
    <property type="term" value="P:regulation of transcription by RNA polymerase II"/>
    <property type="evidence" value="ECO:0000318"/>
    <property type="project" value="GO_Central"/>
</dbReference>
<dbReference type="GO" id="GO:0005737">
    <property type="term" value="C:cytoplasm"/>
    <property type="evidence" value="ECO:0007669"/>
    <property type="project" value="InterPro"/>
</dbReference>
<dbReference type="OrthoDB" id="71302at2759"/>
<dbReference type="PROSITE" id="PS50112">
    <property type="entry name" value="PAS"/>
    <property type="match status" value="2"/>
</dbReference>
<keyword evidence="6" id="KW-0539">Nucleus</keyword>
<feature type="compositionally biased region" description="Polar residues" evidence="8">
    <location>
        <begin position="180"/>
        <end position="196"/>
    </location>
</feature>
<dbReference type="PANTHER" id="PTHR23042">
    <property type="entry name" value="CIRCADIAN PROTEIN CLOCK/ARNT/BMAL/PAS"/>
    <property type="match status" value="1"/>
</dbReference>
<accession>A0A2A6CCI9</accession>
<evidence type="ECO:0000256" key="6">
    <source>
        <dbReference type="ARBA" id="ARBA00023242"/>
    </source>
</evidence>
<dbReference type="GO" id="GO:0022008">
    <property type="term" value="P:neurogenesis"/>
    <property type="evidence" value="ECO:0007669"/>
    <property type="project" value="EnsemblMetazoa"/>
</dbReference>
<dbReference type="InterPro" id="IPR050933">
    <property type="entry name" value="Circadian_TF"/>
</dbReference>
<dbReference type="Pfam" id="PF14598">
    <property type="entry name" value="PAS_11"/>
    <property type="match status" value="1"/>
</dbReference>
<keyword evidence="5" id="KW-0804">Transcription</keyword>
<keyword evidence="10" id="KW-1185">Reference proteome</keyword>
<evidence type="ECO:0000256" key="8">
    <source>
        <dbReference type="SAM" id="MobiDB-lite"/>
    </source>
</evidence>
<dbReference type="SUPFAM" id="SSF47459">
    <property type="entry name" value="HLH, helix-loop-helix DNA-binding domain"/>
    <property type="match status" value="1"/>
</dbReference>
<dbReference type="Gene3D" id="4.10.280.10">
    <property type="entry name" value="Helix-loop-helix DNA-binding domain"/>
    <property type="match status" value="1"/>
</dbReference>
<dbReference type="GO" id="GO:0005634">
    <property type="term" value="C:nucleus"/>
    <property type="evidence" value="ECO:0000318"/>
    <property type="project" value="GO_Central"/>
</dbReference>
<keyword evidence="3" id="KW-0805">Transcription regulation</keyword>
<reference evidence="9" key="2">
    <citation type="submission" date="2022-06" db="UniProtKB">
        <authorList>
            <consortium name="EnsemblMetazoa"/>
        </authorList>
    </citation>
    <scope>IDENTIFICATION</scope>
    <source>
        <strain evidence="9">PS312</strain>
    </source>
</reference>
<dbReference type="SUPFAM" id="SSF55785">
    <property type="entry name" value="PYP-like sensor domain (PAS domain)"/>
    <property type="match status" value="2"/>
</dbReference>
<feature type="compositionally biased region" description="Basic and acidic residues" evidence="8">
    <location>
        <begin position="31"/>
        <end position="53"/>
    </location>
</feature>
<accession>A0A8R1YC18</accession>
<feature type="region of interest" description="Disordered" evidence="8">
    <location>
        <begin position="180"/>
        <end position="200"/>
    </location>
</feature>
<keyword evidence="2" id="KW-0677">Repeat</keyword>
<dbReference type="Proteomes" id="UP000005239">
    <property type="component" value="Unassembled WGS sequence"/>
</dbReference>
<evidence type="ECO:0000256" key="5">
    <source>
        <dbReference type="ARBA" id="ARBA00023163"/>
    </source>
</evidence>
<dbReference type="PROSITE" id="PS50888">
    <property type="entry name" value="BHLH"/>
    <property type="match status" value="1"/>
</dbReference>
<dbReference type="InterPro" id="IPR036638">
    <property type="entry name" value="HLH_DNA-bd_sf"/>
</dbReference>
<evidence type="ECO:0000256" key="7">
    <source>
        <dbReference type="ARBA" id="ARBA00073216"/>
    </source>
</evidence>
<dbReference type="InterPro" id="IPR000014">
    <property type="entry name" value="PAS"/>
</dbReference>
<comment type="subcellular location">
    <subcellularLocation>
        <location evidence="1">Nucleus</location>
    </subcellularLocation>
</comment>
<dbReference type="SMART" id="SM00353">
    <property type="entry name" value="HLH"/>
    <property type="match status" value="1"/>
</dbReference>
<evidence type="ECO:0000256" key="1">
    <source>
        <dbReference type="ARBA" id="ARBA00004123"/>
    </source>
</evidence>
<dbReference type="GO" id="GO:0046983">
    <property type="term" value="F:protein dimerization activity"/>
    <property type="evidence" value="ECO:0007669"/>
    <property type="project" value="InterPro"/>
</dbReference>
<dbReference type="GO" id="GO:0090575">
    <property type="term" value="C:RNA polymerase II transcription regulator complex"/>
    <property type="evidence" value="ECO:0007669"/>
    <property type="project" value="EnsemblMetazoa"/>
</dbReference>
<dbReference type="GO" id="GO:0000981">
    <property type="term" value="F:DNA-binding transcription factor activity, RNA polymerase II-specific"/>
    <property type="evidence" value="ECO:0000318"/>
    <property type="project" value="GO_Central"/>
</dbReference>
<dbReference type="PRINTS" id="PR00785">
    <property type="entry name" value="NCTRNSLOCATR"/>
</dbReference>